<keyword evidence="4" id="KW-1185">Reference proteome</keyword>
<feature type="chain" id="PRO_5005486980" evidence="2">
    <location>
        <begin position="26"/>
        <end position="324"/>
    </location>
</feature>
<proteinExistence type="inferred from homology"/>
<reference evidence="4" key="2">
    <citation type="journal article" date="2016" name="Int. J. Syst. Evol. Microbiol.">
        <title>Complete genome sequence and cell structure of Limnochorda pilosa, a Gram-negative spore-former within the phylum Firmicutes.</title>
        <authorList>
            <person name="Watanabe M."/>
            <person name="Kojima H."/>
            <person name="Fukui M."/>
        </authorList>
    </citation>
    <scope>NUCLEOTIDE SEQUENCE [LARGE SCALE GENOMIC DNA]</scope>
    <source>
        <strain evidence="4">HC45</strain>
    </source>
</reference>
<evidence type="ECO:0000256" key="2">
    <source>
        <dbReference type="SAM" id="SignalP"/>
    </source>
</evidence>
<dbReference type="SUPFAM" id="SSF53850">
    <property type="entry name" value="Periplasmic binding protein-like II"/>
    <property type="match status" value="1"/>
</dbReference>
<dbReference type="PIRSF" id="PIRSF017082">
    <property type="entry name" value="YflP"/>
    <property type="match status" value="1"/>
</dbReference>
<sequence length="324" mass="34534">MGFRTWTRHVTIAFLSLLIVSMLSAAGVSAAYPDHEIELVAWASPGGGSDLMVRTFAEAAKGIFPVPIYVTNRPGGAGATGMAYLAGRPADGYALLGVTNNLVFTPLTQPDVRYDASDFTPIIAFGIDAKVVAVASSSPFQTLADLVEAARAKPQSVRIATFGVGSDDHITGILLERAAGVRFQYVPFSGGGQQMASVLGGHVEATVTEINEVLSQIEAGNMRVLASATERRLGGFPNVPTMRELGYDVVVPKFRGIVVKKGTPADVVDYLIQASTQVVRTPRFQEYLKQNVIEPAEITGEDFEKLIADQVETFGAILKELASQ</sequence>
<dbReference type="RefSeq" id="WP_068133846.1">
    <property type="nucleotide sequence ID" value="NZ_AP014924.1"/>
</dbReference>
<dbReference type="Gene3D" id="3.40.190.10">
    <property type="entry name" value="Periplasmic binding protein-like II"/>
    <property type="match status" value="1"/>
</dbReference>
<evidence type="ECO:0000313" key="4">
    <source>
        <dbReference type="Proteomes" id="UP000065807"/>
    </source>
</evidence>
<feature type="signal peptide" evidence="2">
    <location>
        <begin position="1"/>
        <end position="25"/>
    </location>
</feature>
<dbReference type="KEGG" id="lpil:LIP_0507"/>
<name>A0A0K2SHQ3_LIMPI</name>
<dbReference type="Gene3D" id="3.40.190.150">
    <property type="entry name" value="Bordetella uptake gene, domain 1"/>
    <property type="match status" value="1"/>
</dbReference>
<dbReference type="PANTHER" id="PTHR42928:SF5">
    <property type="entry name" value="BLR1237 PROTEIN"/>
    <property type="match status" value="1"/>
</dbReference>
<dbReference type="EMBL" id="AP014924">
    <property type="protein sequence ID" value="BAS26364.1"/>
    <property type="molecule type" value="Genomic_DNA"/>
</dbReference>
<dbReference type="Pfam" id="PF03401">
    <property type="entry name" value="TctC"/>
    <property type="match status" value="1"/>
</dbReference>
<dbReference type="Proteomes" id="UP000065807">
    <property type="component" value="Chromosome"/>
</dbReference>
<dbReference type="CDD" id="cd07012">
    <property type="entry name" value="PBP2_Bug_TTT"/>
    <property type="match status" value="1"/>
</dbReference>
<reference evidence="4" key="1">
    <citation type="submission" date="2015-07" db="EMBL/GenBank/DDBJ databases">
        <title>Complete genome sequence and phylogenetic analysis of Limnochorda pilosa.</title>
        <authorList>
            <person name="Watanabe M."/>
            <person name="Kojima H."/>
            <person name="Fukui M."/>
        </authorList>
    </citation>
    <scope>NUCLEOTIDE SEQUENCE [LARGE SCALE GENOMIC DNA]</scope>
    <source>
        <strain evidence="4">HC45</strain>
    </source>
</reference>
<dbReference type="InterPro" id="IPR042100">
    <property type="entry name" value="Bug_dom1"/>
</dbReference>
<accession>A0A0K2SHQ3</accession>
<evidence type="ECO:0000313" key="3">
    <source>
        <dbReference type="EMBL" id="BAS26364.1"/>
    </source>
</evidence>
<dbReference type="InterPro" id="IPR005064">
    <property type="entry name" value="BUG"/>
</dbReference>
<comment type="similarity">
    <text evidence="1">Belongs to the UPF0065 (bug) family.</text>
</comment>
<evidence type="ECO:0000256" key="1">
    <source>
        <dbReference type="ARBA" id="ARBA00006987"/>
    </source>
</evidence>
<dbReference type="STRING" id="1555112.LIP_0507"/>
<protein>
    <submittedName>
        <fullName evidence="3">ABC transporter substrate-binding protein</fullName>
    </submittedName>
</protein>
<organism evidence="3 4">
    <name type="scientific">Limnochorda pilosa</name>
    <dbReference type="NCBI Taxonomy" id="1555112"/>
    <lineage>
        <taxon>Bacteria</taxon>
        <taxon>Bacillati</taxon>
        <taxon>Bacillota</taxon>
        <taxon>Limnochordia</taxon>
        <taxon>Limnochordales</taxon>
        <taxon>Limnochordaceae</taxon>
        <taxon>Limnochorda</taxon>
    </lineage>
</organism>
<dbReference type="OrthoDB" id="8880247at2"/>
<dbReference type="PANTHER" id="PTHR42928">
    <property type="entry name" value="TRICARBOXYLATE-BINDING PROTEIN"/>
    <property type="match status" value="1"/>
</dbReference>
<keyword evidence="2" id="KW-0732">Signal</keyword>
<gene>
    <name evidence="3" type="ORF">LIP_0507</name>
</gene>
<dbReference type="AlphaFoldDB" id="A0A0K2SHQ3"/>